<proteinExistence type="predicted"/>
<dbReference type="Proteomes" id="UP001497535">
    <property type="component" value="Unassembled WGS sequence"/>
</dbReference>
<evidence type="ECO:0000313" key="1">
    <source>
        <dbReference type="EMBL" id="CAK5034266.1"/>
    </source>
</evidence>
<protein>
    <submittedName>
        <fullName evidence="1">Uncharacterized protein</fullName>
    </submittedName>
</protein>
<sequence>MFRKIYRMVFGTFIKSGEKISLFQLRAVNKVDRISKGEKTPVVHYPREEKFLKKMLNDTKIREKIDKKYDQLLKNADQITITSTDPPEIPKSERDLPKREWEYDIENSKYEYEYGFYEPPVEKIEENRLMFREAARMELESVPEEARDKHQATSLLESHPALKRVERTKIDTMWNFFRPFAVCEEQNIARSYDMENILSFAQGYGPRQLTNAQVFAELQRASRHLPHDGGVVRDESTEMVPDFESKSKEKGEKETERLESSLRELFKTEVGCSLVNPRTFFYVDLFF</sequence>
<accession>A0ACB0Y7W3</accession>
<keyword evidence="2" id="KW-1185">Reference proteome</keyword>
<comment type="caution">
    <text evidence="1">The sequence shown here is derived from an EMBL/GenBank/DDBJ whole genome shotgun (WGS) entry which is preliminary data.</text>
</comment>
<evidence type="ECO:0000313" key="2">
    <source>
        <dbReference type="Proteomes" id="UP001497535"/>
    </source>
</evidence>
<gene>
    <name evidence="1" type="ORF">MENTE1834_LOCUS8387</name>
</gene>
<name>A0ACB0Y7W3_MELEN</name>
<reference evidence="1" key="1">
    <citation type="submission" date="2023-11" db="EMBL/GenBank/DDBJ databases">
        <authorList>
            <person name="Poullet M."/>
        </authorList>
    </citation>
    <scope>NUCLEOTIDE SEQUENCE</scope>
    <source>
        <strain evidence="1">E1834</strain>
    </source>
</reference>
<dbReference type="EMBL" id="CAVMJV010000007">
    <property type="protein sequence ID" value="CAK5034266.1"/>
    <property type="molecule type" value="Genomic_DNA"/>
</dbReference>
<organism evidence="1 2">
    <name type="scientific">Meloidogyne enterolobii</name>
    <name type="common">Root-knot nematode worm</name>
    <name type="synonym">Meloidogyne mayaguensis</name>
    <dbReference type="NCBI Taxonomy" id="390850"/>
    <lineage>
        <taxon>Eukaryota</taxon>
        <taxon>Metazoa</taxon>
        <taxon>Ecdysozoa</taxon>
        <taxon>Nematoda</taxon>
        <taxon>Chromadorea</taxon>
        <taxon>Rhabditida</taxon>
        <taxon>Tylenchina</taxon>
        <taxon>Tylenchomorpha</taxon>
        <taxon>Tylenchoidea</taxon>
        <taxon>Meloidogynidae</taxon>
        <taxon>Meloidogyninae</taxon>
        <taxon>Meloidogyne</taxon>
    </lineage>
</organism>